<reference evidence="2 3" key="1">
    <citation type="submission" date="2016-10" db="EMBL/GenBank/DDBJ databases">
        <authorList>
            <person name="de Groot N.N."/>
        </authorList>
    </citation>
    <scope>NUCLEOTIDE SEQUENCE [LARGE SCALE GENOMIC DNA]</scope>
    <source>
        <strain evidence="2 3">CGMCC 1.6134</strain>
    </source>
</reference>
<dbReference type="PANTHER" id="PTHR12110">
    <property type="entry name" value="HYDROXYPYRUVATE ISOMERASE"/>
    <property type="match status" value="1"/>
</dbReference>
<name>A0A1I4PDD3_9BACI</name>
<dbReference type="InterPro" id="IPR036237">
    <property type="entry name" value="Xyl_isomerase-like_sf"/>
</dbReference>
<gene>
    <name evidence="2" type="ORF">SAMN04488054_12516</name>
</gene>
<dbReference type="PANTHER" id="PTHR12110:SF41">
    <property type="entry name" value="INOSOSE DEHYDRATASE"/>
    <property type="match status" value="1"/>
</dbReference>
<dbReference type="EMBL" id="FOTY01000025">
    <property type="protein sequence ID" value="SFM25749.1"/>
    <property type="molecule type" value="Genomic_DNA"/>
</dbReference>
<keyword evidence="2" id="KW-0413">Isomerase</keyword>
<keyword evidence="3" id="KW-1185">Reference proteome</keyword>
<dbReference type="Pfam" id="PF01261">
    <property type="entry name" value="AP_endonuc_2"/>
    <property type="match status" value="1"/>
</dbReference>
<protein>
    <submittedName>
        <fullName evidence="2">Sugar phosphate isomerase/epimerase</fullName>
    </submittedName>
</protein>
<sequence length="266" mass="30105">MWGVPFRDIITQAAEQGFEGVELWAEHVWAQEESVQDILRWTKDSRVACTLHAPSWDLNPASINKGIREASYQQLCRSMELAEQVEAPNITVHPGHQTIPSTMASWHTDMIKEQLYRLNEKARRHGCTLSVEHMEEKPKELVCTPEDMNGLTESMPDDIKVTFDAAHVPAERDPVDYFERMNRINKIHLSDTSQAVYHVGLGQGHLPLFHLISLLDHTDLPVVLEGFEEGAEAGKLACHLDYLKKFQQKSIHSNESFSTTKGGPLT</sequence>
<dbReference type="RefSeq" id="WP_245737020.1">
    <property type="nucleotide sequence ID" value="NZ_FOTY01000025.1"/>
</dbReference>
<dbReference type="InterPro" id="IPR013022">
    <property type="entry name" value="Xyl_isomerase-like_TIM-brl"/>
</dbReference>
<dbReference type="InterPro" id="IPR050312">
    <property type="entry name" value="IolE/XylAMocC-like"/>
</dbReference>
<dbReference type="Proteomes" id="UP000199668">
    <property type="component" value="Unassembled WGS sequence"/>
</dbReference>
<organism evidence="2 3">
    <name type="scientific">Salibacterium qingdaonense</name>
    <dbReference type="NCBI Taxonomy" id="266892"/>
    <lineage>
        <taxon>Bacteria</taxon>
        <taxon>Bacillati</taxon>
        <taxon>Bacillota</taxon>
        <taxon>Bacilli</taxon>
        <taxon>Bacillales</taxon>
        <taxon>Bacillaceae</taxon>
    </lineage>
</organism>
<dbReference type="GO" id="GO:0016853">
    <property type="term" value="F:isomerase activity"/>
    <property type="evidence" value="ECO:0007669"/>
    <property type="project" value="UniProtKB-KW"/>
</dbReference>
<evidence type="ECO:0000259" key="1">
    <source>
        <dbReference type="Pfam" id="PF01261"/>
    </source>
</evidence>
<proteinExistence type="predicted"/>
<dbReference type="AlphaFoldDB" id="A0A1I4PDD3"/>
<feature type="domain" description="Xylose isomerase-like TIM barrel" evidence="1">
    <location>
        <begin position="11"/>
        <end position="243"/>
    </location>
</feature>
<evidence type="ECO:0000313" key="3">
    <source>
        <dbReference type="Proteomes" id="UP000199668"/>
    </source>
</evidence>
<dbReference type="Gene3D" id="3.20.20.150">
    <property type="entry name" value="Divalent-metal-dependent TIM barrel enzymes"/>
    <property type="match status" value="1"/>
</dbReference>
<evidence type="ECO:0000313" key="2">
    <source>
        <dbReference type="EMBL" id="SFM25749.1"/>
    </source>
</evidence>
<accession>A0A1I4PDD3</accession>
<dbReference type="SUPFAM" id="SSF51658">
    <property type="entry name" value="Xylose isomerase-like"/>
    <property type="match status" value="1"/>
</dbReference>
<dbReference type="STRING" id="266892.SAMN04488054_12516"/>